<dbReference type="SMART" id="SM00382">
    <property type="entry name" value="AAA"/>
    <property type="match status" value="1"/>
</dbReference>
<comment type="similarity">
    <text evidence="1">Belongs to the ABC transporter superfamily.</text>
</comment>
<keyword evidence="4 6" id="KW-0067">ATP-binding</keyword>
<protein>
    <submittedName>
        <fullName evidence="6">Oligopeptide/dipeptide ABC transporter ATP-binding protein</fullName>
    </submittedName>
</protein>
<evidence type="ECO:0000313" key="7">
    <source>
        <dbReference type="Proteomes" id="UP001519289"/>
    </source>
</evidence>
<dbReference type="CDD" id="cd03257">
    <property type="entry name" value="ABC_NikE_OppD_transporters"/>
    <property type="match status" value="1"/>
</dbReference>
<dbReference type="PROSITE" id="PS50893">
    <property type="entry name" value="ABC_TRANSPORTER_2"/>
    <property type="match status" value="1"/>
</dbReference>
<accession>A0ABS4JRD2</accession>
<gene>
    <name evidence="6" type="ORF">J2Z79_000939</name>
</gene>
<dbReference type="InterPro" id="IPR017871">
    <property type="entry name" value="ABC_transporter-like_CS"/>
</dbReference>
<evidence type="ECO:0000256" key="2">
    <source>
        <dbReference type="ARBA" id="ARBA00022448"/>
    </source>
</evidence>
<dbReference type="Gene3D" id="3.40.50.300">
    <property type="entry name" value="P-loop containing nucleotide triphosphate hydrolases"/>
    <property type="match status" value="1"/>
</dbReference>
<dbReference type="InterPro" id="IPR050319">
    <property type="entry name" value="ABC_transp_ATP-bind"/>
</dbReference>
<dbReference type="SUPFAM" id="SSF52540">
    <property type="entry name" value="P-loop containing nucleoside triphosphate hydrolases"/>
    <property type="match status" value="1"/>
</dbReference>
<name>A0ABS4JRD2_9FIRM</name>
<dbReference type="RefSeq" id="WP_209465696.1">
    <property type="nucleotide sequence ID" value="NZ_JAGGLG010000005.1"/>
</dbReference>
<keyword evidence="2" id="KW-0813">Transport</keyword>
<comment type="caution">
    <text evidence="6">The sequence shown here is derived from an EMBL/GenBank/DDBJ whole genome shotgun (WGS) entry which is preliminary data.</text>
</comment>
<evidence type="ECO:0000256" key="3">
    <source>
        <dbReference type="ARBA" id="ARBA00022741"/>
    </source>
</evidence>
<feature type="domain" description="ABC transporter" evidence="5">
    <location>
        <begin position="6"/>
        <end position="253"/>
    </location>
</feature>
<keyword evidence="3" id="KW-0547">Nucleotide-binding</keyword>
<evidence type="ECO:0000313" key="6">
    <source>
        <dbReference type="EMBL" id="MBP2017556.1"/>
    </source>
</evidence>
<sequence>MSGTLLELKDVVVLHRTDPTGPFGLWSAKPVRAVDGVSLSISRGETLGLMGGSGAGKTTLAEAATLRRPVDRGGVFIEGKDARQLDRKRARRRLQMVRQDARDSLEMAQTTRKQLQELMRLCDLPDGEARIAAAMERVGLPPGEFLDRTPQQMSGGQQQRLAIARALAVNPVLIALDEPVSGVDPQLQAEILRLLAEVQRKQGTAYLLISQDVRVISRLSHRVGIMHSGRLLELGPAEQVLTGPRHPFSQRFLGRTAEPLPPEEDAAGRVLQGCPWAPHCPAATERCRKERPAMREVAPGHLVACPEV</sequence>
<evidence type="ECO:0000259" key="5">
    <source>
        <dbReference type="PROSITE" id="PS50893"/>
    </source>
</evidence>
<evidence type="ECO:0000256" key="4">
    <source>
        <dbReference type="ARBA" id="ARBA00022840"/>
    </source>
</evidence>
<dbReference type="EMBL" id="JAGGLG010000005">
    <property type="protein sequence ID" value="MBP2017556.1"/>
    <property type="molecule type" value="Genomic_DNA"/>
</dbReference>
<organism evidence="6 7">
    <name type="scientific">Symbiobacterium terraclitae</name>
    <dbReference type="NCBI Taxonomy" id="557451"/>
    <lineage>
        <taxon>Bacteria</taxon>
        <taxon>Bacillati</taxon>
        <taxon>Bacillota</taxon>
        <taxon>Clostridia</taxon>
        <taxon>Eubacteriales</taxon>
        <taxon>Symbiobacteriaceae</taxon>
        <taxon>Symbiobacterium</taxon>
    </lineage>
</organism>
<proteinExistence type="inferred from homology"/>
<dbReference type="InterPro" id="IPR003439">
    <property type="entry name" value="ABC_transporter-like_ATP-bd"/>
</dbReference>
<keyword evidence="7" id="KW-1185">Reference proteome</keyword>
<dbReference type="GO" id="GO:0005524">
    <property type="term" value="F:ATP binding"/>
    <property type="evidence" value="ECO:0007669"/>
    <property type="project" value="UniProtKB-KW"/>
</dbReference>
<dbReference type="InterPro" id="IPR027417">
    <property type="entry name" value="P-loop_NTPase"/>
</dbReference>
<dbReference type="InterPro" id="IPR003593">
    <property type="entry name" value="AAA+_ATPase"/>
</dbReference>
<dbReference type="Pfam" id="PF00005">
    <property type="entry name" value="ABC_tran"/>
    <property type="match status" value="1"/>
</dbReference>
<dbReference type="PANTHER" id="PTHR43776">
    <property type="entry name" value="TRANSPORT ATP-BINDING PROTEIN"/>
    <property type="match status" value="1"/>
</dbReference>
<dbReference type="Proteomes" id="UP001519289">
    <property type="component" value="Unassembled WGS sequence"/>
</dbReference>
<reference evidence="6 7" key="1">
    <citation type="submission" date="2021-03" db="EMBL/GenBank/DDBJ databases">
        <title>Genomic Encyclopedia of Type Strains, Phase IV (KMG-IV): sequencing the most valuable type-strain genomes for metagenomic binning, comparative biology and taxonomic classification.</title>
        <authorList>
            <person name="Goeker M."/>
        </authorList>
    </citation>
    <scope>NUCLEOTIDE SEQUENCE [LARGE SCALE GENOMIC DNA]</scope>
    <source>
        <strain evidence="6 7">DSM 27138</strain>
    </source>
</reference>
<dbReference type="PROSITE" id="PS00211">
    <property type="entry name" value="ABC_TRANSPORTER_1"/>
    <property type="match status" value="1"/>
</dbReference>
<dbReference type="PANTHER" id="PTHR43776:SF7">
    <property type="entry name" value="D,D-DIPEPTIDE TRANSPORT ATP-BINDING PROTEIN DDPF-RELATED"/>
    <property type="match status" value="1"/>
</dbReference>
<evidence type="ECO:0000256" key="1">
    <source>
        <dbReference type="ARBA" id="ARBA00005417"/>
    </source>
</evidence>